<keyword evidence="11 12" id="KW-0511">Multifunctional enzyme</keyword>
<dbReference type="GO" id="GO:0009086">
    <property type="term" value="P:methionine biosynthetic process"/>
    <property type="evidence" value="ECO:0007669"/>
    <property type="project" value="UniProtKB-KW"/>
</dbReference>
<keyword evidence="16" id="KW-1185">Reference proteome</keyword>
<sequence>MSTSTAHKQDPKTDHKLIDGRGVAMGIRDGVAKRIARLREANWQPRLVSLAVGAAEPAKLYIRNQRKVADKLGIEFDDRYYDESITREELLATIQALNADPSVTGIILQRPLPDHLPMKELQSAVHPLKDVEGMHPSSIGNIVYDDLVLGPCTAVAAVEMLKSTGLNLPGLEVVVVGHSVIVGKPIAFLLMSEGATVTVCHHMTRNLTVHSRRADAVFVAVGKPQLITGDMIKPGSALIDIGINQIEDEQGNTKVVGDADHDSCYDVAGWLTPVPGGVGPVTVSVLMQNVAKAAELQKRHYEREFGEADFVVSS</sequence>
<comment type="catalytic activity">
    <reaction evidence="12">
        <text>(6R)-5,10-methenyltetrahydrofolate + H2O = (6R)-10-formyltetrahydrofolate + H(+)</text>
        <dbReference type="Rhea" id="RHEA:23700"/>
        <dbReference type="ChEBI" id="CHEBI:15377"/>
        <dbReference type="ChEBI" id="CHEBI:15378"/>
        <dbReference type="ChEBI" id="CHEBI:57455"/>
        <dbReference type="ChEBI" id="CHEBI:195366"/>
        <dbReference type="EC" id="3.5.4.9"/>
    </reaction>
</comment>
<dbReference type="GO" id="GO:0004477">
    <property type="term" value="F:methenyltetrahydrofolate cyclohydrolase activity"/>
    <property type="evidence" value="ECO:0007669"/>
    <property type="project" value="UniProtKB-UniRule"/>
</dbReference>
<dbReference type="GO" id="GO:0006164">
    <property type="term" value="P:purine nucleotide biosynthetic process"/>
    <property type="evidence" value="ECO:0007669"/>
    <property type="project" value="UniProtKB-KW"/>
</dbReference>
<organism evidence="15 16">
    <name type="scientific">Limimonas halophila</name>
    <dbReference type="NCBI Taxonomy" id="1082479"/>
    <lineage>
        <taxon>Bacteria</taxon>
        <taxon>Pseudomonadati</taxon>
        <taxon>Pseudomonadota</taxon>
        <taxon>Alphaproteobacteria</taxon>
        <taxon>Rhodospirillales</taxon>
        <taxon>Rhodovibrionaceae</taxon>
        <taxon>Limimonas</taxon>
    </lineage>
</organism>
<keyword evidence="10 12" id="KW-0486">Methionine biosynthesis</keyword>
<dbReference type="InterPro" id="IPR046346">
    <property type="entry name" value="Aminoacid_DH-like_N_sf"/>
</dbReference>
<dbReference type="OrthoDB" id="9803580at2"/>
<keyword evidence="7 12" id="KW-0521">NADP</keyword>
<dbReference type="GO" id="GO:0000105">
    <property type="term" value="P:L-histidine biosynthetic process"/>
    <property type="evidence" value="ECO:0007669"/>
    <property type="project" value="UniProtKB-KW"/>
</dbReference>
<accession>A0A1G7P0K1</accession>
<keyword evidence="8 12" id="KW-0560">Oxidoreductase</keyword>
<dbReference type="EC" id="1.5.1.5" evidence="12"/>
<feature type="binding site" evidence="12">
    <location>
        <begin position="177"/>
        <end position="179"/>
    </location>
    <ligand>
        <name>NADP(+)</name>
        <dbReference type="ChEBI" id="CHEBI:58349"/>
    </ligand>
</feature>
<keyword evidence="6 12" id="KW-0378">Hydrolase</keyword>
<evidence type="ECO:0000259" key="13">
    <source>
        <dbReference type="Pfam" id="PF00763"/>
    </source>
</evidence>
<protein>
    <recommendedName>
        <fullName evidence="12">Bifunctional protein FolD</fullName>
    </recommendedName>
    <domain>
        <recommendedName>
            <fullName evidence="12">Methylenetetrahydrofolate dehydrogenase</fullName>
            <ecNumber evidence="12">1.5.1.5</ecNumber>
        </recommendedName>
    </domain>
    <domain>
        <recommendedName>
            <fullName evidence="12">Methenyltetrahydrofolate cyclohydrolase</fullName>
            <ecNumber evidence="12">3.5.4.9</ecNumber>
        </recommendedName>
    </domain>
</protein>
<dbReference type="Pfam" id="PF02882">
    <property type="entry name" value="THF_DHG_CYH_C"/>
    <property type="match status" value="1"/>
</dbReference>
<comment type="subunit">
    <text evidence="2 12">Homodimer.</text>
</comment>
<dbReference type="SUPFAM" id="SSF53223">
    <property type="entry name" value="Aminoacid dehydrogenase-like, N-terminal domain"/>
    <property type="match status" value="1"/>
</dbReference>
<evidence type="ECO:0000256" key="6">
    <source>
        <dbReference type="ARBA" id="ARBA00022801"/>
    </source>
</evidence>
<dbReference type="Gene3D" id="3.40.50.720">
    <property type="entry name" value="NAD(P)-binding Rossmann-like Domain"/>
    <property type="match status" value="1"/>
</dbReference>
<dbReference type="PRINTS" id="PR00085">
    <property type="entry name" value="THFDHDRGNASE"/>
</dbReference>
<evidence type="ECO:0000256" key="10">
    <source>
        <dbReference type="ARBA" id="ARBA00023167"/>
    </source>
</evidence>
<dbReference type="EMBL" id="FNCE01000002">
    <property type="protein sequence ID" value="SDF79832.1"/>
    <property type="molecule type" value="Genomic_DNA"/>
</dbReference>
<dbReference type="GO" id="GO:0004488">
    <property type="term" value="F:methylenetetrahydrofolate dehydrogenase (NADP+) activity"/>
    <property type="evidence" value="ECO:0007669"/>
    <property type="project" value="UniProtKB-UniRule"/>
</dbReference>
<dbReference type="CDD" id="cd01080">
    <property type="entry name" value="NAD_bind_m-THF_DH_Cyclohyd"/>
    <property type="match status" value="1"/>
</dbReference>
<keyword evidence="4 12" id="KW-0028">Amino-acid biosynthesis</keyword>
<keyword evidence="9 12" id="KW-0368">Histidine biosynthesis</keyword>
<proteinExistence type="inferred from homology"/>
<dbReference type="HAMAP" id="MF_01576">
    <property type="entry name" value="THF_DHG_CYH"/>
    <property type="match status" value="1"/>
</dbReference>
<evidence type="ECO:0000256" key="7">
    <source>
        <dbReference type="ARBA" id="ARBA00022857"/>
    </source>
</evidence>
<dbReference type="EC" id="3.5.4.9" evidence="12"/>
<dbReference type="AlphaFoldDB" id="A0A1G7P0K1"/>
<evidence type="ECO:0000313" key="15">
    <source>
        <dbReference type="EMBL" id="SDF79832.1"/>
    </source>
</evidence>
<reference evidence="15 16" key="1">
    <citation type="submission" date="2016-10" db="EMBL/GenBank/DDBJ databases">
        <authorList>
            <person name="de Groot N.N."/>
        </authorList>
    </citation>
    <scope>NUCLEOTIDE SEQUENCE [LARGE SCALE GENOMIC DNA]</scope>
    <source>
        <strain evidence="15 16">DSM 25584</strain>
    </source>
</reference>
<evidence type="ECO:0000256" key="3">
    <source>
        <dbReference type="ARBA" id="ARBA00022563"/>
    </source>
</evidence>
<evidence type="ECO:0000256" key="2">
    <source>
        <dbReference type="ARBA" id="ARBA00011738"/>
    </source>
</evidence>
<evidence type="ECO:0000259" key="14">
    <source>
        <dbReference type="Pfam" id="PF02882"/>
    </source>
</evidence>
<dbReference type="PANTHER" id="PTHR48099">
    <property type="entry name" value="C-1-TETRAHYDROFOLATE SYNTHASE, CYTOPLASMIC-RELATED"/>
    <property type="match status" value="1"/>
</dbReference>
<dbReference type="RefSeq" id="WP_090019002.1">
    <property type="nucleotide sequence ID" value="NZ_FNCE01000002.1"/>
</dbReference>
<evidence type="ECO:0000256" key="8">
    <source>
        <dbReference type="ARBA" id="ARBA00023002"/>
    </source>
</evidence>
<comment type="pathway">
    <text evidence="1 12">One-carbon metabolism; tetrahydrofolate interconversion.</text>
</comment>
<dbReference type="PANTHER" id="PTHR48099:SF5">
    <property type="entry name" value="C-1-TETRAHYDROFOLATE SYNTHASE, CYTOPLASMIC"/>
    <property type="match status" value="1"/>
</dbReference>
<dbReference type="UniPathway" id="UPA00193"/>
<comment type="caution">
    <text evidence="12">Lacks conserved residue(s) required for the propagation of feature annotation.</text>
</comment>
<dbReference type="InterPro" id="IPR000672">
    <property type="entry name" value="THF_DH/CycHdrlase"/>
</dbReference>
<dbReference type="GO" id="GO:0035999">
    <property type="term" value="P:tetrahydrofolate interconversion"/>
    <property type="evidence" value="ECO:0007669"/>
    <property type="project" value="UniProtKB-UniRule"/>
</dbReference>
<dbReference type="STRING" id="1082479.SAMN05216241_102389"/>
<evidence type="ECO:0000256" key="4">
    <source>
        <dbReference type="ARBA" id="ARBA00022605"/>
    </source>
</evidence>
<evidence type="ECO:0000256" key="9">
    <source>
        <dbReference type="ARBA" id="ARBA00023102"/>
    </source>
</evidence>
<dbReference type="InterPro" id="IPR036291">
    <property type="entry name" value="NAD(P)-bd_dom_sf"/>
</dbReference>
<evidence type="ECO:0000256" key="11">
    <source>
        <dbReference type="ARBA" id="ARBA00023268"/>
    </source>
</evidence>
<evidence type="ECO:0000256" key="5">
    <source>
        <dbReference type="ARBA" id="ARBA00022755"/>
    </source>
</evidence>
<name>A0A1G7P0K1_9PROT</name>
<dbReference type="InterPro" id="IPR020631">
    <property type="entry name" value="THF_DH/CycHdrlase_NAD-bd_dom"/>
</dbReference>
<dbReference type="GO" id="GO:0005829">
    <property type="term" value="C:cytosol"/>
    <property type="evidence" value="ECO:0007669"/>
    <property type="project" value="TreeGrafter"/>
</dbReference>
<keyword evidence="5 12" id="KW-0658">Purine biosynthesis</keyword>
<keyword evidence="3 12" id="KW-0554">One-carbon metabolism</keyword>
<feature type="domain" description="Tetrahydrofolate dehydrogenase/cyclohydrolase catalytic" evidence="13">
    <location>
        <begin position="18"/>
        <end position="132"/>
    </location>
</feature>
<dbReference type="SUPFAM" id="SSF51735">
    <property type="entry name" value="NAD(P)-binding Rossmann-fold domains"/>
    <property type="match status" value="1"/>
</dbReference>
<dbReference type="Gene3D" id="3.40.50.10860">
    <property type="entry name" value="Leucine Dehydrogenase, chain A, domain 1"/>
    <property type="match status" value="1"/>
</dbReference>
<evidence type="ECO:0000256" key="12">
    <source>
        <dbReference type="HAMAP-Rule" id="MF_01576"/>
    </source>
</evidence>
<comment type="catalytic activity">
    <reaction evidence="12">
        <text>(6R)-5,10-methylene-5,6,7,8-tetrahydrofolate + NADP(+) = (6R)-5,10-methenyltetrahydrofolate + NADPH</text>
        <dbReference type="Rhea" id="RHEA:22812"/>
        <dbReference type="ChEBI" id="CHEBI:15636"/>
        <dbReference type="ChEBI" id="CHEBI:57455"/>
        <dbReference type="ChEBI" id="CHEBI:57783"/>
        <dbReference type="ChEBI" id="CHEBI:58349"/>
        <dbReference type="EC" id="1.5.1.5"/>
    </reaction>
</comment>
<feature type="domain" description="Tetrahydrofolate dehydrogenase/cyclohydrolase NAD(P)-binding" evidence="14">
    <location>
        <begin position="151"/>
        <end position="297"/>
    </location>
</feature>
<evidence type="ECO:0000256" key="1">
    <source>
        <dbReference type="ARBA" id="ARBA00004777"/>
    </source>
</evidence>
<feature type="binding site" evidence="12">
    <location>
        <position position="243"/>
    </location>
    <ligand>
        <name>NADP(+)</name>
        <dbReference type="ChEBI" id="CHEBI:58349"/>
    </ligand>
</feature>
<evidence type="ECO:0000313" key="16">
    <source>
        <dbReference type="Proteomes" id="UP000199415"/>
    </source>
</evidence>
<comment type="function">
    <text evidence="12">Catalyzes the oxidation of 5,10-methylenetetrahydrofolate to 5,10-methenyltetrahydrofolate and then the hydrolysis of 5,10-methenyltetrahydrofolate to 10-formyltetrahydrofolate.</text>
</comment>
<comment type="similarity">
    <text evidence="12">Belongs to the tetrahydrofolate dehydrogenase/cyclohydrolase family.</text>
</comment>
<dbReference type="FunFam" id="3.40.50.720:FF:000006">
    <property type="entry name" value="Bifunctional protein FolD"/>
    <property type="match status" value="1"/>
</dbReference>
<dbReference type="Pfam" id="PF00763">
    <property type="entry name" value="THF_DHG_CYH"/>
    <property type="match status" value="1"/>
</dbReference>
<dbReference type="InterPro" id="IPR020630">
    <property type="entry name" value="THF_DH/CycHdrlase_cat_dom"/>
</dbReference>
<gene>
    <name evidence="12" type="primary">folD</name>
    <name evidence="15" type="ORF">SAMN05216241_102389</name>
</gene>
<dbReference type="Proteomes" id="UP000199415">
    <property type="component" value="Unassembled WGS sequence"/>
</dbReference>